<name>A0A1F8FBM9_9BACT</name>
<dbReference type="GO" id="GO:0016740">
    <property type="term" value="F:transferase activity"/>
    <property type="evidence" value="ECO:0007669"/>
    <property type="project" value="UniProtKB-KW"/>
</dbReference>
<dbReference type="Pfam" id="PF13489">
    <property type="entry name" value="Methyltransf_23"/>
    <property type="match status" value="1"/>
</dbReference>
<accession>A0A1F8FBM9</accession>
<dbReference type="CDD" id="cd02440">
    <property type="entry name" value="AdoMet_MTases"/>
    <property type="match status" value="1"/>
</dbReference>
<evidence type="ECO:0000313" key="3">
    <source>
        <dbReference type="Proteomes" id="UP000177167"/>
    </source>
</evidence>
<dbReference type="EMBL" id="MGJP01000003">
    <property type="protein sequence ID" value="OGN10601.1"/>
    <property type="molecule type" value="Genomic_DNA"/>
</dbReference>
<proteinExistence type="predicted"/>
<evidence type="ECO:0000313" key="2">
    <source>
        <dbReference type="EMBL" id="OGN10601.1"/>
    </source>
</evidence>
<organism evidence="2 3">
    <name type="scientific">Candidatus Yanofskybacteria bacterium RIFCSPHIGHO2_02_FULL_41_11</name>
    <dbReference type="NCBI Taxonomy" id="1802675"/>
    <lineage>
        <taxon>Bacteria</taxon>
        <taxon>Candidatus Yanofskyibacteriota</taxon>
    </lineage>
</organism>
<dbReference type="Gene3D" id="3.90.550.10">
    <property type="entry name" value="Spore Coat Polysaccharide Biosynthesis Protein SpsA, Chain A"/>
    <property type="match status" value="1"/>
</dbReference>
<reference evidence="2 3" key="1">
    <citation type="journal article" date="2016" name="Nat. Commun.">
        <title>Thousands of microbial genomes shed light on interconnected biogeochemical processes in an aquifer system.</title>
        <authorList>
            <person name="Anantharaman K."/>
            <person name="Brown C.T."/>
            <person name="Hug L.A."/>
            <person name="Sharon I."/>
            <person name="Castelle C.J."/>
            <person name="Probst A.J."/>
            <person name="Thomas B.C."/>
            <person name="Singh A."/>
            <person name="Wilkins M.J."/>
            <person name="Karaoz U."/>
            <person name="Brodie E.L."/>
            <person name="Williams K.H."/>
            <person name="Hubbard S.S."/>
            <person name="Banfield J.F."/>
        </authorList>
    </citation>
    <scope>NUCLEOTIDE SEQUENCE [LARGE SCALE GENOMIC DNA]</scope>
</reference>
<feature type="domain" description="Glycosyltransferase 2-like" evidence="1">
    <location>
        <begin position="248"/>
        <end position="397"/>
    </location>
</feature>
<keyword evidence="2" id="KW-0808">Transferase</keyword>
<dbReference type="InterPro" id="IPR001173">
    <property type="entry name" value="Glyco_trans_2-like"/>
</dbReference>
<dbReference type="InterPro" id="IPR029063">
    <property type="entry name" value="SAM-dependent_MTases_sf"/>
</dbReference>
<dbReference type="GO" id="GO:0006487">
    <property type="term" value="P:protein N-linked glycosylation"/>
    <property type="evidence" value="ECO:0007669"/>
    <property type="project" value="TreeGrafter"/>
</dbReference>
<dbReference type="SUPFAM" id="SSF53448">
    <property type="entry name" value="Nucleotide-diphospho-sugar transferases"/>
    <property type="match status" value="1"/>
</dbReference>
<dbReference type="InterPro" id="IPR029044">
    <property type="entry name" value="Nucleotide-diphossugar_trans"/>
</dbReference>
<dbReference type="PANTHER" id="PTHR10859:SF91">
    <property type="entry name" value="DOLICHYL-PHOSPHATE BETA-GLUCOSYLTRANSFERASE"/>
    <property type="match status" value="1"/>
</dbReference>
<evidence type="ECO:0000259" key="1">
    <source>
        <dbReference type="Pfam" id="PF00535"/>
    </source>
</evidence>
<dbReference type="CDD" id="cd04179">
    <property type="entry name" value="DPM_DPG-synthase_like"/>
    <property type="match status" value="1"/>
</dbReference>
<dbReference type="Gene3D" id="3.40.50.150">
    <property type="entry name" value="Vaccinia Virus protein VP39"/>
    <property type="match status" value="1"/>
</dbReference>
<dbReference type="Pfam" id="PF00535">
    <property type="entry name" value="Glycos_transf_2"/>
    <property type="match status" value="1"/>
</dbReference>
<dbReference type="SUPFAM" id="SSF53335">
    <property type="entry name" value="S-adenosyl-L-methionine-dependent methyltransferases"/>
    <property type="match status" value="1"/>
</dbReference>
<dbReference type="Proteomes" id="UP000177167">
    <property type="component" value="Unassembled WGS sequence"/>
</dbReference>
<gene>
    <name evidence="2" type="ORF">A3J46_05325</name>
</gene>
<dbReference type="PANTHER" id="PTHR10859">
    <property type="entry name" value="GLYCOSYL TRANSFERASE"/>
    <property type="match status" value="1"/>
</dbReference>
<sequence>MHDKSKIKKYFDRVAPERNYWKKKNRYYYEYIENFSSFLIPKNKKVLEVGCGTGELLRSLKPSRGLGVDFSSEMIKVARVKHGRDKNLEFRVADIESDNWGVDEKFEYIIVADTLGYINDIESFFKKLHNLISSKGKILIIQYNQIWEPILTIGAKLKMKMPSIDQNWLSVADIENFFYLAGFEVVKRGSKLLVPKNIPIISSFFNKFVVNIAPFNKLGLVNFLIVRPVPLVLSPADLVELEKKHSASIVVPARNESGMIKKIVDELPDLGKLTEIIFVEGHSRDNTLEEVKKTVESYLGSKALKFAVQDGVGKGDAVRKGFDMAIGDILMIYDADMTVPPQELHKFYSAIISGRGEFINGSRLIYPMEKQSMRLLNYAGNKFFSFMFSWLLGQRIKDTLCGTKVLWRDDYEEIKRSRSFFGDFDPFGDFDLLFGAAKLNLKIIDIPIHYRERVYGTTNIQRWSHGWLLLKMVIFAMRKIKFI</sequence>
<dbReference type="AlphaFoldDB" id="A0A1F8FBM9"/>
<protein>
    <submittedName>
        <fullName evidence="2">Glycosyl transferase</fullName>
    </submittedName>
</protein>
<comment type="caution">
    <text evidence="2">The sequence shown here is derived from an EMBL/GenBank/DDBJ whole genome shotgun (WGS) entry which is preliminary data.</text>
</comment>